<dbReference type="Proteomes" id="UP000790709">
    <property type="component" value="Unassembled WGS sequence"/>
</dbReference>
<organism evidence="1 2">
    <name type="scientific">Leucogyrophana mollusca</name>
    <dbReference type="NCBI Taxonomy" id="85980"/>
    <lineage>
        <taxon>Eukaryota</taxon>
        <taxon>Fungi</taxon>
        <taxon>Dikarya</taxon>
        <taxon>Basidiomycota</taxon>
        <taxon>Agaricomycotina</taxon>
        <taxon>Agaricomycetes</taxon>
        <taxon>Agaricomycetidae</taxon>
        <taxon>Boletales</taxon>
        <taxon>Boletales incertae sedis</taxon>
        <taxon>Leucogyrophana</taxon>
    </lineage>
</organism>
<comment type="caution">
    <text evidence="1">The sequence shown here is derived from an EMBL/GenBank/DDBJ whole genome shotgun (WGS) entry which is preliminary data.</text>
</comment>
<evidence type="ECO:0000313" key="1">
    <source>
        <dbReference type="EMBL" id="KAH7922402.1"/>
    </source>
</evidence>
<sequence>MLSCSPCASCSARVAWLRGSTCTPLGSICAWSSFSSHILHFVVATKSSNQLEAKDTVALQPVARPGFMISEPRQVHSTNDHMEEHWKLSYRPLCSPTRLAVLYKSSLTMY</sequence>
<accession>A0ACB8B9Q5</accession>
<dbReference type="EMBL" id="MU266486">
    <property type="protein sequence ID" value="KAH7922402.1"/>
    <property type="molecule type" value="Genomic_DNA"/>
</dbReference>
<reference evidence="1" key="1">
    <citation type="journal article" date="2021" name="New Phytol.">
        <title>Evolutionary innovations through gain and loss of genes in the ectomycorrhizal Boletales.</title>
        <authorList>
            <person name="Wu G."/>
            <person name="Miyauchi S."/>
            <person name="Morin E."/>
            <person name="Kuo A."/>
            <person name="Drula E."/>
            <person name="Varga T."/>
            <person name="Kohler A."/>
            <person name="Feng B."/>
            <person name="Cao Y."/>
            <person name="Lipzen A."/>
            <person name="Daum C."/>
            <person name="Hundley H."/>
            <person name="Pangilinan J."/>
            <person name="Johnson J."/>
            <person name="Barry K."/>
            <person name="LaButti K."/>
            <person name="Ng V."/>
            <person name="Ahrendt S."/>
            <person name="Min B."/>
            <person name="Choi I.G."/>
            <person name="Park H."/>
            <person name="Plett J.M."/>
            <person name="Magnuson J."/>
            <person name="Spatafora J.W."/>
            <person name="Nagy L.G."/>
            <person name="Henrissat B."/>
            <person name="Grigoriev I.V."/>
            <person name="Yang Z.L."/>
            <person name="Xu J."/>
            <person name="Martin F.M."/>
        </authorList>
    </citation>
    <scope>NUCLEOTIDE SEQUENCE</scope>
    <source>
        <strain evidence="1">KUC20120723A-06</strain>
    </source>
</reference>
<protein>
    <submittedName>
        <fullName evidence="1">Uncharacterized protein</fullName>
    </submittedName>
</protein>
<proteinExistence type="predicted"/>
<gene>
    <name evidence="1" type="ORF">BV22DRAFT_660256</name>
</gene>
<keyword evidence="2" id="KW-1185">Reference proteome</keyword>
<name>A0ACB8B9Q5_9AGAM</name>
<evidence type="ECO:0000313" key="2">
    <source>
        <dbReference type="Proteomes" id="UP000790709"/>
    </source>
</evidence>